<accession>A0A4U8SCJ9</accession>
<dbReference type="RefSeq" id="WP_034345356.1">
    <property type="nucleotide sequence ID" value="NZ_FZNG01000016.1"/>
</dbReference>
<evidence type="ECO:0000313" key="1">
    <source>
        <dbReference type="EMBL" id="TLD83840.1"/>
    </source>
</evidence>
<reference evidence="1 2" key="1">
    <citation type="journal article" date="2014" name="Genome Announc.">
        <title>Draft genome sequences of eight enterohepatic helicobacter species isolated from both laboratory and wild rodents.</title>
        <authorList>
            <person name="Sheh A."/>
            <person name="Shen Z."/>
            <person name="Fox J.G."/>
        </authorList>
    </citation>
    <scope>NUCLEOTIDE SEQUENCE [LARGE SCALE GENOMIC DNA]</scope>
    <source>
        <strain evidence="1 2">ATCC 700114</strain>
    </source>
</reference>
<gene>
    <name evidence="1" type="ORF">LS81_003645</name>
</gene>
<comment type="caution">
    <text evidence="1">The sequence shown here is derived from an EMBL/GenBank/DDBJ whole genome shotgun (WGS) entry which is preliminary data.</text>
</comment>
<dbReference type="EMBL" id="JRPL02000005">
    <property type="protein sequence ID" value="TLD83840.1"/>
    <property type="molecule type" value="Genomic_DNA"/>
</dbReference>
<proteinExistence type="predicted"/>
<name>A0A4U8SCJ9_9HELI</name>
<organism evidence="1 2">
    <name type="scientific">Helicobacter trogontum</name>
    <dbReference type="NCBI Taxonomy" id="50960"/>
    <lineage>
        <taxon>Bacteria</taxon>
        <taxon>Pseudomonadati</taxon>
        <taxon>Campylobacterota</taxon>
        <taxon>Epsilonproteobacteria</taxon>
        <taxon>Campylobacterales</taxon>
        <taxon>Helicobacteraceae</taxon>
        <taxon>Helicobacter</taxon>
    </lineage>
</organism>
<evidence type="ECO:0000313" key="2">
    <source>
        <dbReference type="Proteomes" id="UP000029878"/>
    </source>
</evidence>
<dbReference type="AlphaFoldDB" id="A0A4U8SCJ9"/>
<sequence length="170" mass="19895">MQLFFKKFLGYVPLFFYVFYLGCSSYFSKSEFLDTPPELLAQNSRMILLSGADEKLKIAARLTHLNSLDSSIYNGREYFFLEIFNDDEYTVMPDSMQLSMFGRKPLWIRPIEARELDDLLTLQNNLSSGYLIAFRYPSVFEKKNMKVQLSIESFEPAVFDFSYIILDSKL</sequence>
<dbReference type="Proteomes" id="UP000029878">
    <property type="component" value="Unassembled WGS sequence"/>
</dbReference>
<dbReference type="OrthoDB" id="5323923at2"/>
<protein>
    <submittedName>
        <fullName evidence="1">Uncharacterized protein</fullName>
    </submittedName>
</protein>